<evidence type="ECO:0000313" key="6">
    <source>
        <dbReference type="Proteomes" id="UP000199440"/>
    </source>
</evidence>
<gene>
    <name evidence="5" type="ORF">SAMN04488514_12122</name>
</gene>
<dbReference type="GO" id="GO:0004341">
    <property type="term" value="F:gluconolactonase activity"/>
    <property type="evidence" value="ECO:0007669"/>
    <property type="project" value="TreeGrafter"/>
</dbReference>
<feature type="binding site" evidence="3">
    <location>
        <position position="19"/>
    </location>
    <ligand>
        <name>a divalent metal cation</name>
        <dbReference type="ChEBI" id="CHEBI:60240"/>
    </ligand>
</feature>
<feature type="binding site" evidence="3">
    <location>
        <position position="102"/>
    </location>
    <ligand>
        <name>substrate</name>
    </ligand>
</feature>
<dbReference type="GO" id="GO:0019853">
    <property type="term" value="P:L-ascorbic acid biosynthetic process"/>
    <property type="evidence" value="ECO:0007669"/>
    <property type="project" value="TreeGrafter"/>
</dbReference>
<evidence type="ECO:0000259" key="4">
    <source>
        <dbReference type="Pfam" id="PF08450"/>
    </source>
</evidence>
<feature type="binding site" evidence="3">
    <location>
        <position position="150"/>
    </location>
    <ligand>
        <name>a divalent metal cation</name>
        <dbReference type="ChEBI" id="CHEBI:60240"/>
    </ligand>
</feature>
<name>A0A1G9Y9S2_9FLAO</name>
<evidence type="ECO:0000256" key="2">
    <source>
        <dbReference type="PIRSR" id="PIRSR605511-1"/>
    </source>
</evidence>
<dbReference type="EMBL" id="FNGV01000021">
    <property type="protein sequence ID" value="SDN05173.1"/>
    <property type="molecule type" value="Genomic_DNA"/>
</dbReference>
<keyword evidence="3" id="KW-0479">Metal-binding</keyword>
<dbReference type="Pfam" id="PF08450">
    <property type="entry name" value="SGL"/>
    <property type="match status" value="1"/>
</dbReference>
<accession>A0A1G9Y9S2</accession>
<sequence>MTKANSAQLVYDAKAILGEGPVWDPQKQLLFWVDIEGKKLHQHNPTNTENRQWSFDGMIGATVPAENGNLILALESGLTSFNKETEELLPLNVLENSNSDMRFNDGKVGPNGNFWIGSMHKKFVPKSGNLYRVDRNYNANIQISETTISNGMAWTADKKTFYYIDSDDRIVYGYDFDSAANTIANKRIVISVPEGYGSPDGMSIDVEGMLWIAHWGGNCVRRWNPDTAEVLEKVAVDAPHVTSCCFGGKDLNSLYITSARSDLNEKQLQEFPKSGGLFVYRPKVKGTPITLFKNT</sequence>
<evidence type="ECO:0000313" key="5">
    <source>
        <dbReference type="EMBL" id="SDN05173.1"/>
    </source>
</evidence>
<dbReference type="PRINTS" id="PR01790">
    <property type="entry name" value="SMP30FAMILY"/>
</dbReference>
<dbReference type="AlphaFoldDB" id="A0A1G9Y9S2"/>
<feature type="binding site" evidence="3">
    <location>
        <position position="200"/>
    </location>
    <ligand>
        <name>a divalent metal cation</name>
        <dbReference type="ChEBI" id="CHEBI:60240"/>
    </ligand>
</feature>
<dbReference type="Proteomes" id="UP000199440">
    <property type="component" value="Unassembled WGS sequence"/>
</dbReference>
<dbReference type="InterPro" id="IPR013658">
    <property type="entry name" value="SGL"/>
</dbReference>
<evidence type="ECO:0000256" key="1">
    <source>
        <dbReference type="ARBA" id="ARBA00008853"/>
    </source>
</evidence>
<feature type="binding site" evidence="3">
    <location>
        <position position="104"/>
    </location>
    <ligand>
        <name>substrate</name>
    </ligand>
</feature>
<dbReference type="SUPFAM" id="SSF63829">
    <property type="entry name" value="Calcium-dependent phosphotriesterase"/>
    <property type="match status" value="1"/>
</dbReference>
<comment type="similarity">
    <text evidence="1">Belongs to the SMP-30/CGR1 family.</text>
</comment>
<keyword evidence="3" id="KW-0862">Zinc</keyword>
<organism evidence="5 6">
    <name type="scientific">Kriegella aquimaris</name>
    <dbReference type="NCBI Taxonomy" id="192904"/>
    <lineage>
        <taxon>Bacteria</taxon>
        <taxon>Pseudomonadati</taxon>
        <taxon>Bacteroidota</taxon>
        <taxon>Flavobacteriia</taxon>
        <taxon>Flavobacteriales</taxon>
        <taxon>Flavobacteriaceae</taxon>
        <taxon>Kriegella</taxon>
    </lineage>
</organism>
<dbReference type="PANTHER" id="PTHR10907">
    <property type="entry name" value="REGUCALCIN"/>
    <property type="match status" value="1"/>
</dbReference>
<dbReference type="InterPro" id="IPR011042">
    <property type="entry name" value="6-blade_b-propeller_TolB-like"/>
</dbReference>
<dbReference type="OrthoDB" id="2633250at2"/>
<dbReference type="GO" id="GO:0005509">
    <property type="term" value="F:calcium ion binding"/>
    <property type="evidence" value="ECO:0007669"/>
    <property type="project" value="TreeGrafter"/>
</dbReference>
<comment type="cofactor">
    <cofactor evidence="3">
        <name>Zn(2+)</name>
        <dbReference type="ChEBI" id="CHEBI:29105"/>
    </cofactor>
    <text evidence="3">Binds 1 divalent metal cation per subunit.</text>
</comment>
<keyword evidence="6" id="KW-1185">Reference proteome</keyword>
<protein>
    <submittedName>
        <fullName evidence="5">Sugar lactone lactonase YvrE</fullName>
    </submittedName>
</protein>
<dbReference type="Gene3D" id="2.120.10.30">
    <property type="entry name" value="TolB, C-terminal domain"/>
    <property type="match status" value="1"/>
</dbReference>
<dbReference type="PANTHER" id="PTHR10907:SF47">
    <property type="entry name" value="REGUCALCIN"/>
    <property type="match status" value="1"/>
</dbReference>
<reference evidence="6" key="1">
    <citation type="submission" date="2016-10" db="EMBL/GenBank/DDBJ databases">
        <authorList>
            <person name="Varghese N."/>
            <person name="Submissions S."/>
        </authorList>
    </citation>
    <scope>NUCLEOTIDE SEQUENCE [LARGE SCALE GENOMIC DNA]</scope>
    <source>
        <strain evidence="6">DSM 19886</strain>
    </source>
</reference>
<feature type="domain" description="SMP-30/Gluconolactonase/LRE-like region" evidence="4">
    <location>
        <begin position="17"/>
        <end position="260"/>
    </location>
</feature>
<dbReference type="RefSeq" id="WP_089895557.1">
    <property type="nucleotide sequence ID" value="NZ_FNGV01000021.1"/>
</dbReference>
<feature type="active site" description="Proton donor/acceptor" evidence="2">
    <location>
        <position position="200"/>
    </location>
</feature>
<dbReference type="InterPro" id="IPR005511">
    <property type="entry name" value="SMP-30"/>
</dbReference>
<evidence type="ECO:0000256" key="3">
    <source>
        <dbReference type="PIRSR" id="PIRSR605511-2"/>
    </source>
</evidence>
<dbReference type="STRING" id="192904.SAMN04488514_12122"/>
<proteinExistence type="inferred from homology"/>